<dbReference type="Pfam" id="PF13456">
    <property type="entry name" value="RVT_3"/>
    <property type="match status" value="1"/>
</dbReference>
<protein>
    <recommendedName>
        <fullName evidence="2">RNase H type-1 domain-containing protein</fullName>
    </recommendedName>
</protein>
<feature type="chain" id="PRO_5014355593" description="RNase H type-1 domain-containing protein" evidence="1">
    <location>
        <begin position="24"/>
        <end position="112"/>
    </location>
</feature>
<dbReference type="SUPFAM" id="SSF53098">
    <property type="entry name" value="Ribonuclease H-like"/>
    <property type="match status" value="1"/>
</dbReference>
<dbReference type="AlphaFoldDB" id="A0A2K3L3Q3"/>
<feature type="domain" description="RNase H type-1" evidence="2">
    <location>
        <begin position="34"/>
        <end position="90"/>
    </location>
</feature>
<dbReference type="InterPro" id="IPR053151">
    <property type="entry name" value="RNase_H-like"/>
</dbReference>
<keyword evidence="1" id="KW-0732">Signal</keyword>
<dbReference type="InterPro" id="IPR036397">
    <property type="entry name" value="RNaseH_sf"/>
</dbReference>
<organism evidence="3 4">
    <name type="scientific">Trifolium pratense</name>
    <name type="common">Red clover</name>
    <dbReference type="NCBI Taxonomy" id="57577"/>
    <lineage>
        <taxon>Eukaryota</taxon>
        <taxon>Viridiplantae</taxon>
        <taxon>Streptophyta</taxon>
        <taxon>Embryophyta</taxon>
        <taxon>Tracheophyta</taxon>
        <taxon>Spermatophyta</taxon>
        <taxon>Magnoliopsida</taxon>
        <taxon>eudicotyledons</taxon>
        <taxon>Gunneridae</taxon>
        <taxon>Pentapetalae</taxon>
        <taxon>rosids</taxon>
        <taxon>fabids</taxon>
        <taxon>Fabales</taxon>
        <taxon>Fabaceae</taxon>
        <taxon>Papilionoideae</taxon>
        <taxon>50 kb inversion clade</taxon>
        <taxon>NPAAA clade</taxon>
        <taxon>Hologalegina</taxon>
        <taxon>IRL clade</taxon>
        <taxon>Trifolieae</taxon>
        <taxon>Trifolium</taxon>
    </lineage>
</organism>
<evidence type="ECO:0000259" key="2">
    <source>
        <dbReference type="Pfam" id="PF13456"/>
    </source>
</evidence>
<dbReference type="GO" id="GO:0004523">
    <property type="term" value="F:RNA-DNA hybrid ribonuclease activity"/>
    <property type="evidence" value="ECO:0007669"/>
    <property type="project" value="InterPro"/>
</dbReference>
<sequence>MAPFKKLYLDLFIVFIVHLYSHSEVDVENASHCWRGEDARIGCGGIIRGSNGGWLGGFVKYVGHVTTYVAELWGVYEGLQVARRINFLRVEACGFYGGSSSAYFEWKREFER</sequence>
<accession>A0A2K3L3Q3</accession>
<dbReference type="PANTHER" id="PTHR47723:SF19">
    <property type="entry name" value="POLYNUCLEOTIDYL TRANSFERASE, RIBONUCLEASE H-LIKE SUPERFAMILY PROTEIN"/>
    <property type="match status" value="1"/>
</dbReference>
<gene>
    <name evidence="3" type="ORF">L195_g029047</name>
</gene>
<reference evidence="3 4" key="2">
    <citation type="journal article" date="2017" name="Front. Plant Sci.">
        <title>Gene Classification and Mining of Molecular Markers Useful in Red Clover (Trifolium pratense) Breeding.</title>
        <authorList>
            <person name="Istvanek J."/>
            <person name="Dluhosova J."/>
            <person name="Dluhos P."/>
            <person name="Patkova L."/>
            <person name="Nedelnik J."/>
            <person name="Repkova J."/>
        </authorList>
    </citation>
    <scope>NUCLEOTIDE SEQUENCE [LARGE SCALE GENOMIC DNA]</scope>
    <source>
        <strain evidence="4">cv. Tatra</strain>
        <tissue evidence="3">Young leaves</tissue>
    </source>
</reference>
<proteinExistence type="predicted"/>
<dbReference type="InterPro" id="IPR002156">
    <property type="entry name" value="RNaseH_domain"/>
</dbReference>
<comment type="caution">
    <text evidence="3">The sequence shown here is derived from an EMBL/GenBank/DDBJ whole genome shotgun (WGS) entry which is preliminary data.</text>
</comment>
<dbReference type="InterPro" id="IPR044730">
    <property type="entry name" value="RNase_H-like_dom_plant"/>
</dbReference>
<dbReference type="EMBL" id="ASHM01025601">
    <property type="protein sequence ID" value="PNX73149.1"/>
    <property type="molecule type" value="Genomic_DNA"/>
</dbReference>
<evidence type="ECO:0000256" key="1">
    <source>
        <dbReference type="SAM" id="SignalP"/>
    </source>
</evidence>
<evidence type="ECO:0000313" key="4">
    <source>
        <dbReference type="Proteomes" id="UP000236291"/>
    </source>
</evidence>
<reference evidence="3 4" key="1">
    <citation type="journal article" date="2014" name="Am. J. Bot.">
        <title>Genome assembly and annotation for red clover (Trifolium pratense; Fabaceae).</title>
        <authorList>
            <person name="Istvanek J."/>
            <person name="Jaros M."/>
            <person name="Krenek A."/>
            <person name="Repkova J."/>
        </authorList>
    </citation>
    <scope>NUCLEOTIDE SEQUENCE [LARGE SCALE GENOMIC DNA]</scope>
    <source>
        <strain evidence="4">cv. Tatra</strain>
        <tissue evidence="3">Young leaves</tissue>
    </source>
</reference>
<name>A0A2K3L3Q3_TRIPR</name>
<dbReference type="PANTHER" id="PTHR47723">
    <property type="entry name" value="OS05G0353850 PROTEIN"/>
    <property type="match status" value="1"/>
</dbReference>
<dbReference type="InterPro" id="IPR012337">
    <property type="entry name" value="RNaseH-like_sf"/>
</dbReference>
<dbReference type="Proteomes" id="UP000236291">
    <property type="component" value="Unassembled WGS sequence"/>
</dbReference>
<dbReference type="GO" id="GO:0003676">
    <property type="term" value="F:nucleic acid binding"/>
    <property type="evidence" value="ECO:0007669"/>
    <property type="project" value="InterPro"/>
</dbReference>
<evidence type="ECO:0000313" key="3">
    <source>
        <dbReference type="EMBL" id="PNX73149.1"/>
    </source>
</evidence>
<feature type="signal peptide" evidence="1">
    <location>
        <begin position="1"/>
        <end position="23"/>
    </location>
</feature>
<dbReference type="Gene3D" id="3.30.420.10">
    <property type="entry name" value="Ribonuclease H-like superfamily/Ribonuclease H"/>
    <property type="match status" value="1"/>
</dbReference>
<dbReference type="CDD" id="cd06222">
    <property type="entry name" value="RNase_H_like"/>
    <property type="match status" value="1"/>
</dbReference>